<gene>
    <name evidence="1" type="ORF">PGIGA_G00106910</name>
</gene>
<accession>A0ACC5W932</accession>
<evidence type="ECO:0000313" key="2">
    <source>
        <dbReference type="Proteomes" id="UP000829447"/>
    </source>
</evidence>
<proteinExistence type="predicted"/>
<organism evidence="1 2">
    <name type="scientific">Pangasianodon gigas</name>
    <name type="common">Mekong giant catfish</name>
    <name type="synonym">Pangasius gigas</name>
    <dbReference type="NCBI Taxonomy" id="30993"/>
    <lineage>
        <taxon>Eukaryota</taxon>
        <taxon>Metazoa</taxon>
        <taxon>Chordata</taxon>
        <taxon>Craniata</taxon>
        <taxon>Vertebrata</taxon>
        <taxon>Euteleostomi</taxon>
        <taxon>Actinopterygii</taxon>
        <taxon>Neopterygii</taxon>
        <taxon>Teleostei</taxon>
        <taxon>Ostariophysi</taxon>
        <taxon>Siluriformes</taxon>
        <taxon>Pangasiidae</taxon>
        <taxon>Pangasianodon</taxon>
    </lineage>
</organism>
<dbReference type="Proteomes" id="UP000829447">
    <property type="component" value="Linkage Group LG2"/>
</dbReference>
<comment type="caution">
    <text evidence="1">The sequence shown here is derived from an EMBL/GenBank/DDBJ whole genome shotgun (WGS) entry which is preliminary data.</text>
</comment>
<evidence type="ECO:0000313" key="1">
    <source>
        <dbReference type="EMBL" id="MCI4375231.1"/>
    </source>
</evidence>
<name>A0ACC5W932_PANGG</name>
<protein>
    <submittedName>
        <fullName evidence="1">Uncharacterized protein</fullName>
    </submittedName>
</protein>
<keyword evidence="2" id="KW-1185">Reference proteome</keyword>
<reference evidence="1 2" key="1">
    <citation type="journal article" date="2022" name="bioRxiv">
        <title>An ancient truncated duplication of the anti-Mullerian hormone receptor type 2 gene is a potential conserved master sex determinant in the Pangasiidae catfish family.</title>
        <authorList>
            <person name="Wen M."/>
            <person name="Pan Q."/>
            <person name="Jouanno E."/>
            <person name="Montfort J."/>
            <person name="Zahm M."/>
            <person name="Cabau C."/>
            <person name="Klopp C."/>
            <person name="Iampietro C."/>
            <person name="Roques C."/>
            <person name="Bouchez O."/>
            <person name="Castinel A."/>
            <person name="Donnadieu C."/>
            <person name="Parrinello H."/>
            <person name="Poncet C."/>
            <person name="Belmonte E."/>
            <person name="Gautier V."/>
            <person name="Avarre J.-C."/>
            <person name="Dugue R."/>
            <person name="Gustiano R."/>
            <person name="Ha T.T.T."/>
            <person name="Campet M."/>
            <person name="Sriphairoj K."/>
            <person name="Ribolli J."/>
            <person name="de Almeida F.L."/>
            <person name="Desvignes T."/>
            <person name="Postlethwait J.H."/>
            <person name="Bucao C.F."/>
            <person name="Robinson-Rechavi M."/>
            <person name="Bobe J."/>
            <person name="Herpin A."/>
            <person name="Guiguen Y."/>
        </authorList>
    </citation>
    <scope>NUCLEOTIDE SEQUENCE [LARGE SCALE GENOMIC DNA]</scope>
    <source>
        <strain evidence="1">YG-Dec2019</strain>
    </source>
</reference>
<sequence>MVVVGREIGGHGCRLLLLACPWPESLCRPAEFILRLDTIHHRTDSTSQLRGFYLSSSSTTPRTHAVLSTLSSRGPLFPPPTAMPKHFNHCPH</sequence>
<dbReference type="EMBL" id="CM040455">
    <property type="protein sequence ID" value="MCI4375231.1"/>
    <property type="molecule type" value="Genomic_DNA"/>
</dbReference>